<proteinExistence type="predicted"/>
<sequence>MEKNYYDEILEKINLYINKEEYKAAYDLLKQELTLPYVPAEYETKFQNILEELNMILNHKIKENNGLKLSNDQLFDVIENNEVMFLQYALETLENVALINYVLRVQKIFSNSKIHHEIKALFYEMLVKQKIDYDFEINHKKFNPLKLGSIASQSNYKDFFSKLEKAFEKEINALNVAFYIGNKYLLSIFDQYILNNEILDQETSFAIEQLTQLFLQQKQENELSSKAKKIMLLINEQRAK</sequence>
<dbReference type="Proteomes" id="UP001059252">
    <property type="component" value="Chromosome"/>
</dbReference>
<keyword evidence="2" id="KW-1185">Reference proteome</keyword>
<accession>A0ABY5RAX8</accession>
<dbReference type="InterPro" id="IPR024503">
    <property type="entry name" value="DUF3196"/>
</dbReference>
<dbReference type="RefSeq" id="WP_258210939.1">
    <property type="nucleotide sequence ID" value="NZ_CP102734.1"/>
</dbReference>
<dbReference type="SUPFAM" id="SSF116965">
    <property type="entry name" value="Hypothetical protein MPN330"/>
    <property type="match status" value="1"/>
</dbReference>
<reference evidence="1" key="1">
    <citation type="submission" date="2022-08" db="EMBL/GenBank/DDBJ databases">
        <title>Complete genome of Mycoplasma iguanae type strain 2327.</title>
        <authorList>
            <person name="Spergser J."/>
        </authorList>
    </citation>
    <scope>NUCLEOTIDE SEQUENCE</scope>
    <source>
        <strain evidence="1">2327</strain>
    </source>
</reference>
<organism evidence="1 2">
    <name type="scientific">Mycoplasma iguanae</name>
    <dbReference type="NCBI Taxonomy" id="292461"/>
    <lineage>
        <taxon>Bacteria</taxon>
        <taxon>Bacillati</taxon>
        <taxon>Mycoplasmatota</taxon>
        <taxon>Mollicutes</taxon>
        <taxon>Mycoplasmataceae</taxon>
        <taxon>Mycoplasma</taxon>
    </lineage>
</organism>
<name>A0ABY5RAX8_9MOLU</name>
<gene>
    <name evidence="1" type="ORF">NV226_00380</name>
</gene>
<evidence type="ECO:0000313" key="2">
    <source>
        <dbReference type="Proteomes" id="UP001059252"/>
    </source>
</evidence>
<dbReference type="EMBL" id="CP102734">
    <property type="protein sequence ID" value="UVD81765.1"/>
    <property type="molecule type" value="Genomic_DNA"/>
</dbReference>
<evidence type="ECO:0008006" key="3">
    <source>
        <dbReference type="Google" id="ProtNLM"/>
    </source>
</evidence>
<dbReference type="Pfam" id="PF11428">
    <property type="entry name" value="DUF3196"/>
    <property type="match status" value="1"/>
</dbReference>
<evidence type="ECO:0000313" key="1">
    <source>
        <dbReference type="EMBL" id="UVD81765.1"/>
    </source>
</evidence>
<protein>
    <recommendedName>
        <fullName evidence="3">DUF3196 domain-containing protein</fullName>
    </recommendedName>
</protein>